<keyword evidence="3" id="KW-1185">Reference proteome</keyword>
<keyword evidence="1" id="KW-1133">Transmembrane helix</keyword>
<evidence type="ECO:0000313" key="2">
    <source>
        <dbReference type="EMBL" id="AEC03057.1"/>
    </source>
</evidence>
<dbReference type="Proteomes" id="UP000007939">
    <property type="component" value="Chromosome"/>
</dbReference>
<reference evidence="2 3" key="2">
    <citation type="journal article" date="2012" name="Stand. Genomic Sci.">
        <title>Complete genome sequence of the termite hindgut bacterium Spirochaeta coccoides type strain (SPN1(T)), reclassification in the genus Sphaerochaeta as Sphaerochaeta coccoides comb. nov. and emendations of the family Spirochaetaceae and the genus Sphaerochaeta.</title>
        <authorList>
            <person name="Abt B."/>
            <person name="Han C."/>
            <person name="Scheuner C."/>
            <person name="Lu M."/>
            <person name="Lapidus A."/>
            <person name="Nolan M."/>
            <person name="Lucas S."/>
            <person name="Hammon N."/>
            <person name="Deshpande S."/>
            <person name="Cheng J.F."/>
            <person name="Tapia R."/>
            <person name="Goodwin L.A."/>
            <person name="Pitluck S."/>
            <person name="Liolios K."/>
            <person name="Pagani I."/>
            <person name="Ivanova N."/>
            <person name="Mavromatis K."/>
            <person name="Mikhailova N."/>
            <person name="Huntemann M."/>
            <person name="Pati A."/>
            <person name="Chen A."/>
            <person name="Palaniappan K."/>
            <person name="Land M."/>
            <person name="Hauser L."/>
            <person name="Brambilla E.M."/>
            <person name="Rohde M."/>
            <person name="Spring S."/>
            <person name="Gronow S."/>
            <person name="Goker M."/>
            <person name="Woyke T."/>
            <person name="Bristow J."/>
            <person name="Eisen J.A."/>
            <person name="Markowitz V."/>
            <person name="Hugenholtz P."/>
            <person name="Kyrpides N.C."/>
            <person name="Klenk H.P."/>
            <person name="Detter J.C."/>
        </authorList>
    </citation>
    <scope>NUCLEOTIDE SEQUENCE [LARGE SCALE GENOMIC DNA]</scope>
    <source>
        <strain evidence="3">ATCC BAA-1237 / DSM 17374 / SPN1</strain>
    </source>
</reference>
<feature type="transmembrane region" description="Helical" evidence="1">
    <location>
        <begin position="302"/>
        <end position="321"/>
    </location>
</feature>
<proteinExistence type="predicted"/>
<dbReference type="InterPro" id="IPR005230">
    <property type="entry name" value="TraB_bac"/>
</dbReference>
<dbReference type="HOGENOM" id="CLU_032780_1_0_12"/>
<feature type="transmembrane region" description="Helical" evidence="1">
    <location>
        <begin position="273"/>
        <end position="295"/>
    </location>
</feature>
<evidence type="ECO:0000256" key="1">
    <source>
        <dbReference type="SAM" id="Phobius"/>
    </source>
</evidence>
<protein>
    <submittedName>
        <fullName evidence="2">TraB family protein</fullName>
    </submittedName>
</protein>
<dbReference type="InterPro" id="IPR002816">
    <property type="entry name" value="TraB/PrgY/GumN_fam"/>
</dbReference>
<keyword evidence="1" id="KW-0812">Transmembrane</keyword>
<gene>
    <name evidence="2" type="ordered locus">Spico_1859</name>
</gene>
<dbReference type="AlphaFoldDB" id="F4GM81"/>
<name>F4GM81_PARC1</name>
<dbReference type="CDD" id="cd14726">
    <property type="entry name" value="TraB_PrgY-like"/>
    <property type="match status" value="1"/>
</dbReference>
<dbReference type="InterPro" id="IPR046345">
    <property type="entry name" value="TraB_PrgY-like"/>
</dbReference>
<reference evidence="3" key="1">
    <citation type="submission" date="2011-04" db="EMBL/GenBank/DDBJ databases">
        <title>The complete genome of Spirochaeta coccoides DSM 17374.</title>
        <authorList>
            <person name="Lucas S."/>
            <person name="Copeland A."/>
            <person name="Lapidus A."/>
            <person name="Bruce D."/>
            <person name="Goodwin L."/>
            <person name="Pitluck S."/>
            <person name="Peters L."/>
            <person name="Kyrpides N."/>
            <person name="Mavromatis K."/>
            <person name="Pagani I."/>
            <person name="Ivanova N."/>
            <person name="Ovchinnikova G."/>
            <person name="Lu M."/>
            <person name="Detter J.C."/>
            <person name="Tapia R."/>
            <person name="Han C."/>
            <person name="Land M."/>
            <person name="Hauser L."/>
            <person name="Markowitz V."/>
            <person name="Cheng J.-F."/>
            <person name="Hugenholtz P."/>
            <person name="Woyke T."/>
            <person name="Wu D."/>
            <person name="Spring S."/>
            <person name="Schroeder M."/>
            <person name="Brambilla E."/>
            <person name="Klenk H.-P."/>
            <person name="Eisen J.A."/>
        </authorList>
    </citation>
    <scope>NUCLEOTIDE SEQUENCE [LARGE SCALE GENOMIC DNA]</scope>
    <source>
        <strain evidence="3">ATCC BAA-1237 / DSM 17374 / SPN1</strain>
    </source>
</reference>
<dbReference type="PANTHER" id="PTHR21530">
    <property type="entry name" value="PHEROMONE SHUTDOWN PROTEIN"/>
    <property type="match status" value="1"/>
</dbReference>
<dbReference type="NCBIfam" id="TIGR00261">
    <property type="entry name" value="traB"/>
    <property type="match status" value="1"/>
</dbReference>
<accession>F4GM81</accession>
<dbReference type="PANTHER" id="PTHR21530:SF7">
    <property type="entry name" value="TRAB DOMAIN-CONTAINING PROTEIN"/>
    <property type="match status" value="1"/>
</dbReference>
<feature type="transmembrane region" description="Helical" evidence="1">
    <location>
        <begin position="385"/>
        <end position="408"/>
    </location>
</feature>
<dbReference type="Pfam" id="PF01963">
    <property type="entry name" value="TraB_PrgY_gumN"/>
    <property type="match status" value="1"/>
</dbReference>
<sequence length="412" mass="45006">MMLLSLSHNVCIVFIMTSERISDTIHKITLSDGRIITLVGTAHISQESVTEVSSIIDQVNPDHICIELDKGRFRTKDQESSWETMDLKKVLKEGKGFLLLANMVLASFQKRMSVQTGSAPGQEILGAAYIAQEKGIPFSFCDREIQVTLKRAWRKSSLWNKAKLLSTLLSSAFDKGELEAVDLEKLKEQDVLQGMLDELSKELPTIKEVLIDERDRYLASSIYSAPGKNIVAVIGAGHAQGLIENMGRLDNGEMAPSLDDISDVPPAGKAGKVAVWLIPLALVGLIVAGFINAGWNQGLTSFLYWALINGSFAGIGAIAALAHPLTILVTIVTAPVAALHPAIGVGMIAGIMELTMRHPRVKDFEQLNDDITSVRGWYRNRIFRALLVFLLSSVGSILGTFIAFPWLISKLV</sequence>
<organism evidence="2 3">
    <name type="scientific">Parasphaerochaeta coccoides (strain ATCC BAA-1237 / DSM 17374 / SPN1)</name>
    <name type="common">Sphaerochaeta coccoides</name>
    <dbReference type="NCBI Taxonomy" id="760011"/>
    <lineage>
        <taxon>Bacteria</taxon>
        <taxon>Pseudomonadati</taxon>
        <taxon>Spirochaetota</taxon>
        <taxon>Spirochaetia</taxon>
        <taxon>Spirochaetales</taxon>
        <taxon>Sphaerochaetaceae</taxon>
        <taxon>Parasphaerochaeta</taxon>
    </lineage>
</organism>
<dbReference type="eggNOG" id="COG1916">
    <property type="taxonomic scope" value="Bacteria"/>
</dbReference>
<dbReference type="KEGG" id="scc:Spico_1859"/>
<dbReference type="STRING" id="760011.Spico_1859"/>
<evidence type="ECO:0000313" key="3">
    <source>
        <dbReference type="Proteomes" id="UP000007939"/>
    </source>
</evidence>
<feature type="transmembrane region" description="Helical" evidence="1">
    <location>
        <begin position="327"/>
        <end position="352"/>
    </location>
</feature>
<keyword evidence="1" id="KW-0472">Membrane</keyword>
<dbReference type="EMBL" id="CP002659">
    <property type="protein sequence ID" value="AEC03057.1"/>
    <property type="molecule type" value="Genomic_DNA"/>
</dbReference>